<dbReference type="PROSITE" id="PS51299">
    <property type="entry name" value="HTH_APSES"/>
    <property type="match status" value="1"/>
</dbReference>
<feature type="compositionally biased region" description="Pro residues" evidence="1">
    <location>
        <begin position="260"/>
        <end position="271"/>
    </location>
</feature>
<evidence type="ECO:0000259" key="2">
    <source>
        <dbReference type="PROSITE" id="PS51299"/>
    </source>
</evidence>
<dbReference type="PANTHER" id="PTHR47792:SF1">
    <property type="entry name" value="PROTEIN SOK2-RELATED"/>
    <property type="match status" value="1"/>
</dbReference>
<organism evidence="3 4">
    <name type="scientific">Rhodotorula toruloides</name>
    <name type="common">Yeast</name>
    <name type="synonym">Rhodosporidium toruloides</name>
    <dbReference type="NCBI Taxonomy" id="5286"/>
    <lineage>
        <taxon>Eukaryota</taxon>
        <taxon>Fungi</taxon>
        <taxon>Dikarya</taxon>
        <taxon>Basidiomycota</taxon>
        <taxon>Pucciniomycotina</taxon>
        <taxon>Microbotryomycetes</taxon>
        <taxon>Sporidiobolales</taxon>
        <taxon>Sporidiobolaceae</taxon>
        <taxon>Rhodotorula</taxon>
    </lineage>
</organism>
<dbReference type="GO" id="GO:0045944">
    <property type="term" value="P:positive regulation of transcription by RNA polymerase II"/>
    <property type="evidence" value="ECO:0007669"/>
    <property type="project" value="TreeGrafter"/>
</dbReference>
<feature type="compositionally biased region" description="Low complexity" evidence="1">
    <location>
        <begin position="289"/>
        <end position="304"/>
    </location>
</feature>
<feature type="compositionally biased region" description="Basic and acidic residues" evidence="1">
    <location>
        <begin position="193"/>
        <end position="204"/>
    </location>
</feature>
<feature type="region of interest" description="Disordered" evidence="1">
    <location>
        <begin position="463"/>
        <end position="522"/>
    </location>
</feature>
<dbReference type="SUPFAM" id="SSF54616">
    <property type="entry name" value="DNA-binding domain of Mlu1-box binding protein MBP1"/>
    <property type="match status" value="1"/>
</dbReference>
<feature type="region of interest" description="Disordered" evidence="1">
    <location>
        <begin position="1"/>
        <end position="116"/>
    </location>
</feature>
<dbReference type="PANTHER" id="PTHR47792">
    <property type="entry name" value="PROTEIN SOK2-RELATED"/>
    <property type="match status" value="1"/>
</dbReference>
<feature type="compositionally biased region" description="Polar residues" evidence="1">
    <location>
        <begin position="915"/>
        <end position="926"/>
    </location>
</feature>
<dbReference type="GO" id="GO:0043565">
    <property type="term" value="F:sequence-specific DNA binding"/>
    <property type="evidence" value="ECO:0007669"/>
    <property type="project" value="TreeGrafter"/>
</dbReference>
<dbReference type="AlphaFoldDB" id="A0A511KN11"/>
<dbReference type="InterPro" id="IPR003163">
    <property type="entry name" value="Tscrpt_reg_HTH_APSES-type"/>
</dbReference>
<feature type="compositionally biased region" description="Low complexity" evidence="1">
    <location>
        <begin position="40"/>
        <end position="64"/>
    </location>
</feature>
<dbReference type="Gene3D" id="3.10.260.10">
    <property type="entry name" value="Transcription regulator HTH, APSES-type DNA-binding domain"/>
    <property type="match status" value="1"/>
</dbReference>
<dbReference type="Proteomes" id="UP000321518">
    <property type="component" value="Unassembled WGS sequence"/>
</dbReference>
<sequence length="934" mass="101115">MQRTRQRTASKMGNGPSPLDLLSGVASARVEELATRNRRAGPSSSTGSLSQTLRSSSLRSTASSPPSPPRPAGHLATAHPVERGRLTRDSKTTLPPPYRLDQINAPAPGPSSSSARLVRLSPVSALIPSLPVPHVTRYNHPVRHLAPPTRLAPSPSHSAPPHPRPQLVFEPSRGFRQVEHPPHHRSPGPIRQEQPRRMDHERYSPEQASQSVAGTNGSKLAGPATTSRVRSVADPTTRTAMQSLASSTVSPRIDSQPTPRQSPRPAKPAPAPSLARSKSSTPPPAVRDPTPAAEEPSTTAPSETTRAEGEKDPVVSCTLWEDERCVVTQVLVNGHVVARRSDLDFVNCTKLLNMVPGLTRGKRDMYLKGVWLPLSAAARLARNFDLYDCLYPLFEPDILQFLFRPINRDRTSQLIQAARGREALVSKPDVSSGLSDEDREKLSQRGAALEKMLRELEDGLAATAPKRERVQPPSPSSAQQACEPDKRSWAAYDVDESQRPAKMRRTASSGSAAPPPGPSTRRLDTAFEQRFQADQHQLTYMPHQPPPRPHLPLYTASGYPPPYMTYSIHYQPPPPPPEPTAAIPRRPSMDVGYTRDFRAPVAWYDNPTPPPHDMSDYFASTSGAAMRRLSAVEGALDVVRENEEVQSWPLEGAVAESRPPQAGGDVLRRLSIESDASMGLPLTFEPPYPMQLRDPYGRSLSLPASTDTFAPFCGHQDVYTAQPNVLHRPEQSMPSPNSDFDFGQVQQALYSPPVEPSRLGATRLSIDSAAETVYPQFGLGSTSLVAPHSVGLKRTTGADSYTHWFAKAFDASDWADALARQEAAEAGESGASATASERPRPAAQLTFANFPEDACASSLFADAHYEASGSAPRLTRSTMSLGNEDSPYLDMSFGGQTMSPSARRDSLCGIVSIDGSLSGSGFSQSAGVKVEPDK</sequence>
<feature type="region of interest" description="Disordered" evidence="1">
    <location>
        <begin position="144"/>
        <end position="312"/>
    </location>
</feature>
<reference evidence="3 4" key="1">
    <citation type="submission" date="2019-07" db="EMBL/GenBank/DDBJ databases">
        <title>Rhodotorula toruloides NBRC10032 genome sequencing.</title>
        <authorList>
            <person name="Shida Y."/>
            <person name="Takaku H."/>
            <person name="Ogasawara W."/>
            <person name="Mori K."/>
        </authorList>
    </citation>
    <scope>NUCLEOTIDE SEQUENCE [LARGE SCALE GENOMIC DNA]</scope>
    <source>
        <strain evidence="3 4">NBRC10032</strain>
    </source>
</reference>
<dbReference type="OrthoDB" id="5407653at2759"/>
<evidence type="ECO:0000256" key="1">
    <source>
        <dbReference type="SAM" id="MobiDB-lite"/>
    </source>
</evidence>
<accession>A0A511KN11</accession>
<comment type="caution">
    <text evidence="3">The sequence shown here is derived from an EMBL/GenBank/DDBJ whole genome shotgun (WGS) entry which is preliminary data.</text>
</comment>
<dbReference type="GO" id="GO:0005634">
    <property type="term" value="C:nucleus"/>
    <property type="evidence" value="ECO:0007669"/>
    <property type="project" value="TreeGrafter"/>
</dbReference>
<dbReference type="InterPro" id="IPR029790">
    <property type="entry name" value="EFG1/Phd1/StuA"/>
</dbReference>
<proteinExistence type="predicted"/>
<evidence type="ECO:0000313" key="4">
    <source>
        <dbReference type="Proteomes" id="UP000321518"/>
    </source>
</evidence>
<feature type="domain" description="HTH APSES-type" evidence="2">
    <location>
        <begin position="289"/>
        <end position="405"/>
    </location>
</feature>
<name>A0A511KN11_RHOTO</name>
<dbReference type="EMBL" id="BJWK01000017">
    <property type="protein sequence ID" value="GEM11768.1"/>
    <property type="molecule type" value="Genomic_DNA"/>
</dbReference>
<dbReference type="GO" id="GO:0003700">
    <property type="term" value="F:DNA-binding transcription factor activity"/>
    <property type="evidence" value="ECO:0007669"/>
    <property type="project" value="TreeGrafter"/>
</dbReference>
<dbReference type="InterPro" id="IPR036887">
    <property type="entry name" value="HTH_APSES_sf"/>
</dbReference>
<gene>
    <name evidence="3" type="ORF">Rt10032_c17g5785</name>
</gene>
<feature type="region of interest" description="Disordered" evidence="1">
    <location>
        <begin position="915"/>
        <end position="934"/>
    </location>
</feature>
<feature type="compositionally biased region" description="Basic and acidic residues" evidence="1">
    <location>
        <begin position="80"/>
        <end position="91"/>
    </location>
</feature>
<feature type="compositionally biased region" description="Low complexity" evidence="1">
    <location>
        <begin position="821"/>
        <end position="836"/>
    </location>
</feature>
<feature type="region of interest" description="Disordered" evidence="1">
    <location>
        <begin position="821"/>
        <end position="840"/>
    </location>
</feature>
<protein>
    <submittedName>
        <fullName evidence="3">Transcription factor</fullName>
    </submittedName>
</protein>
<feature type="compositionally biased region" description="Polar residues" evidence="1">
    <location>
        <begin position="206"/>
        <end position="259"/>
    </location>
</feature>
<evidence type="ECO:0000313" key="3">
    <source>
        <dbReference type="EMBL" id="GEM11768.1"/>
    </source>
</evidence>